<dbReference type="Pfam" id="PF00903">
    <property type="entry name" value="Glyoxalase"/>
    <property type="match status" value="1"/>
</dbReference>
<dbReference type="CDD" id="cd07246">
    <property type="entry name" value="VOC_like"/>
    <property type="match status" value="1"/>
</dbReference>
<dbReference type="InterPro" id="IPR004360">
    <property type="entry name" value="Glyas_Fos-R_dOase_dom"/>
</dbReference>
<dbReference type="Gene3D" id="3.30.720.110">
    <property type="match status" value="1"/>
</dbReference>
<proteinExistence type="predicted"/>
<accession>A0A810N336</accession>
<dbReference type="KEGG" id="pry:Prubr_36400"/>
<dbReference type="PANTHER" id="PTHR34109">
    <property type="entry name" value="BNAUNNG04460D PROTEIN-RELATED"/>
    <property type="match status" value="1"/>
</dbReference>
<evidence type="ECO:0000313" key="3">
    <source>
        <dbReference type="Proteomes" id="UP000680866"/>
    </source>
</evidence>
<protein>
    <submittedName>
        <fullName evidence="2">Glyoxalase</fullName>
    </submittedName>
</protein>
<sequence>MTDNESPARGPAPAGTQRLMPYVTVDDSGRAIDFYRDVLGAEVLTRIDGPDGDVIHAELRIGDSVLQLGAPMPDLGLIGPPAQGNAFTLTYWVEDPDTVFARAVAAGATPVSQVGDAFSGDRMGVFRCPFGLRWCVARHDRDVPVEEIRAAALAWTAEGDD</sequence>
<feature type="domain" description="VOC" evidence="1">
    <location>
        <begin position="15"/>
        <end position="139"/>
    </location>
</feature>
<dbReference type="EMBL" id="AP023359">
    <property type="protein sequence ID" value="BCJ66619.1"/>
    <property type="molecule type" value="Genomic_DNA"/>
</dbReference>
<dbReference type="SUPFAM" id="SSF54593">
    <property type="entry name" value="Glyoxalase/Bleomycin resistance protein/Dihydroxybiphenyl dioxygenase"/>
    <property type="match status" value="1"/>
</dbReference>
<dbReference type="Proteomes" id="UP000680866">
    <property type="component" value="Chromosome"/>
</dbReference>
<organism evidence="2 3">
    <name type="scientific">Polymorphospora rubra</name>
    <dbReference type="NCBI Taxonomy" id="338584"/>
    <lineage>
        <taxon>Bacteria</taxon>
        <taxon>Bacillati</taxon>
        <taxon>Actinomycetota</taxon>
        <taxon>Actinomycetes</taxon>
        <taxon>Micromonosporales</taxon>
        <taxon>Micromonosporaceae</taxon>
        <taxon>Polymorphospora</taxon>
    </lineage>
</organism>
<gene>
    <name evidence="2" type="ORF">Prubr_36400</name>
</gene>
<evidence type="ECO:0000259" key="1">
    <source>
        <dbReference type="PROSITE" id="PS51819"/>
    </source>
</evidence>
<dbReference type="PROSITE" id="PS51819">
    <property type="entry name" value="VOC"/>
    <property type="match status" value="1"/>
</dbReference>
<name>A0A810N336_9ACTN</name>
<reference evidence="2" key="1">
    <citation type="submission" date="2020-08" db="EMBL/GenBank/DDBJ databases">
        <title>Whole genome shotgun sequence of Polymorphospora rubra NBRC 101157.</title>
        <authorList>
            <person name="Komaki H."/>
            <person name="Tamura T."/>
        </authorList>
    </citation>
    <scope>NUCLEOTIDE SEQUENCE</scope>
    <source>
        <strain evidence="2">NBRC 101157</strain>
    </source>
</reference>
<dbReference type="AlphaFoldDB" id="A0A810N336"/>
<dbReference type="InterPro" id="IPR037523">
    <property type="entry name" value="VOC_core"/>
</dbReference>
<keyword evidence="3" id="KW-1185">Reference proteome</keyword>
<evidence type="ECO:0000313" key="2">
    <source>
        <dbReference type="EMBL" id="BCJ66619.1"/>
    </source>
</evidence>
<dbReference type="RefSeq" id="WP_212826842.1">
    <property type="nucleotide sequence ID" value="NZ_AP023359.1"/>
</dbReference>
<dbReference type="InterPro" id="IPR029068">
    <property type="entry name" value="Glyas_Bleomycin-R_OHBP_Dase"/>
</dbReference>
<dbReference type="Gene3D" id="3.30.720.120">
    <property type="match status" value="1"/>
</dbReference>
<dbReference type="PANTHER" id="PTHR34109:SF1">
    <property type="entry name" value="VOC DOMAIN-CONTAINING PROTEIN"/>
    <property type="match status" value="1"/>
</dbReference>